<keyword evidence="3" id="KW-1185">Reference proteome</keyword>
<organism evidence="2 3">
    <name type="scientific">Albugo candida</name>
    <dbReference type="NCBI Taxonomy" id="65357"/>
    <lineage>
        <taxon>Eukaryota</taxon>
        <taxon>Sar</taxon>
        <taxon>Stramenopiles</taxon>
        <taxon>Oomycota</taxon>
        <taxon>Peronosporomycetes</taxon>
        <taxon>Albuginales</taxon>
        <taxon>Albuginaceae</taxon>
        <taxon>Albugo</taxon>
    </lineage>
</organism>
<dbReference type="InParanoid" id="A0A024FUN1"/>
<dbReference type="EMBL" id="CAIX01000224">
    <property type="protein sequence ID" value="CCI10359.1"/>
    <property type="molecule type" value="Genomic_DNA"/>
</dbReference>
<dbReference type="AlphaFoldDB" id="A0A024FUN1"/>
<protein>
    <submittedName>
        <fullName evidence="2">Uncharacterized protein</fullName>
    </submittedName>
</protein>
<evidence type="ECO:0000313" key="2">
    <source>
        <dbReference type="EMBL" id="CCI10359.1"/>
    </source>
</evidence>
<sequence length="101" mass="11474">MGFGMPIITSNMLLIPRTVQTLKKKFSSPRNVSLRCRGRRSANKTRNTSPRTPRKLIIKAGRPSNASTAMNITTIEKELYTIVHTVVYRPNKENLDLKIFS</sequence>
<comment type="caution">
    <text evidence="2">The sequence shown here is derived from an EMBL/GenBank/DDBJ whole genome shotgun (WGS) entry which is preliminary data.</text>
</comment>
<dbReference type="Proteomes" id="UP000053237">
    <property type="component" value="Unassembled WGS sequence"/>
</dbReference>
<evidence type="ECO:0000313" key="3">
    <source>
        <dbReference type="Proteomes" id="UP000053237"/>
    </source>
</evidence>
<name>A0A024FUN1_9STRA</name>
<accession>A0A024FUN1</accession>
<gene>
    <name evidence="2" type="ORF">BN9_095350</name>
</gene>
<proteinExistence type="predicted"/>
<feature type="region of interest" description="Disordered" evidence="1">
    <location>
        <begin position="30"/>
        <end position="52"/>
    </location>
</feature>
<reference evidence="2 3" key="1">
    <citation type="submission" date="2012-05" db="EMBL/GenBank/DDBJ databases">
        <title>Recombination and specialization in a pathogen metapopulation.</title>
        <authorList>
            <person name="Gardiner A."/>
            <person name="Kemen E."/>
            <person name="Schultz-Larsen T."/>
            <person name="MacLean D."/>
            <person name="Van Oosterhout C."/>
            <person name="Jones J.D.G."/>
        </authorList>
    </citation>
    <scope>NUCLEOTIDE SEQUENCE [LARGE SCALE GENOMIC DNA]</scope>
    <source>
        <strain evidence="2 3">Ac Nc2</strain>
    </source>
</reference>
<evidence type="ECO:0000256" key="1">
    <source>
        <dbReference type="SAM" id="MobiDB-lite"/>
    </source>
</evidence>